<reference evidence="7 8" key="1">
    <citation type="journal article" date="2017" name="Curr. Biol.">
        <title>Genome architecture and evolution of a unichromosomal asexual nematode.</title>
        <authorList>
            <person name="Fradin H."/>
            <person name="Zegar C."/>
            <person name="Gutwein M."/>
            <person name="Lucas J."/>
            <person name="Kovtun M."/>
            <person name="Corcoran D."/>
            <person name="Baugh L.R."/>
            <person name="Kiontke K."/>
            <person name="Gunsalus K."/>
            <person name="Fitch D.H."/>
            <person name="Piano F."/>
        </authorList>
    </citation>
    <scope>NUCLEOTIDE SEQUENCE [LARGE SCALE GENOMIC DNA]</scope>
    <source>
        <strain evidence="7">PF1309</strain>
    </source>
</reference>
<feature type="transmembrane region" description="Helical" evidence="6">
    <location>
        <begin position="300"/>
        <end position="325"/>
    </location>
</feature>
<comment type="caution">
    <text evidence="7">The sequence shown here is derived from an EMBL/GenBank/DDBJ whole genome shotgun (WGS) entry which is preliminary data.</text>
</comment>
<keyword evidence="4 6" id="KW-0472">Membrane</keyword>
<feature type="compositionally biased region" description="Basic residues" evidence="5">
    <location>
        <begin position="342"/>
        <end position="355"/>
    </location>
</feature>
<feature type="region of interest" description="Disordered" evidence="5">
    <location>
        <begin position="339"/>
        <end position="522"/>
    </location>
</feature>
<feature type="compositionally biased region" description="Polar residues" evidence="5">
    <location>
        <begin position="409"/>
        <end position="428"/>
    </location>
</feature>
<dbReference type="OrthoDB" id="2014092at2759"/>
<dbReference type="STRING" id="2018661.A0A2A2LYN1"/>
<feature type="compositionally biased region" description="Basic and acidic residues" evidence="5">
    <location>
        <begin position="28"/>
        <end position="40"/>
    </location>
</feature>
<name>A0A2A2LYN1_9BILA</name>
<evidence type="ECO:0000256" key="2">
    <source>
        <dbReference type="ARBA" id="ARBA00022692"/>
    </source>
</evidence>
<feature type="compositionally biased region" description="Pro residues" evidence="5">
    <location>
        <begin position="438"/>
        <end position="460"/>
    </location>
</feature>
<dbReference type="InterPro" id="IPR018499">
    <property type="entry name" value="Tetraspanin/Peripherin"/>
</dbReference>
<evidence type="ECO:0000256" key="4">
    <source>
        <dbReference type="ARBA" id="ARBA00023136"/>
    </source>
</evidence>
<dbReference type="SUPFAM" id="SSF48652">
    <property type="entry name" value="Tetraspanin"/>
    <property type="match status" value="1"/>
</dbReference>
<evidence type="ECO:0000256" key="3">
    <source>
        <dbReference type="ARBA" id="ARBA00022989"/>
    </source>
</evidence>
<evidence type="ECO:0000256" key="5">
    <source>
        <dbReference type="SAM" id="MobiDB-lite"/>
    </source>
</evidence>
<feature type="compositionally biased region" description="Polar residues" evidence="5">
    <location>
        <begin position="463"/>
        <end position="478"/>
    </location>
</feature>
<dbReference type="Pfam" id="PF00335">
    <property type="entry name" value="Tetraspanin"/>
    <property type="match status" value="1"/>
</dbReference>
<dbReference type="AlphaFoldDB" id="A0A2A2LYN1"/>
<feature type="transmembrane region" description="Helical" evidence="6">
    <location>
        <begin position="111"/>
        <end position="134"/>
    </location>
</feature>
<keyword evidence="2 6" id="KW-0812">Transmembrane</keyword>
<evidence type="ECO:0000313" key="8">
    <source>
        <dbReference type="Proteomes" id="UP000218231"/>
    </source>
</evidence>
<keyword evidence="8" id="KW-1185">Reference proteome</keyword>
<comment type="subcellular location">
    <subcellularLocation>
        <location evidence="1">Membrane</location>
        <topology evidence="1">Multi-pass membrane protein</topology>
    </subcellularLocation>
</comment>
<feature type="compositionally biased region" description="Pro residues" evidence="5">
    <location>
        <begin position="373"/>
        <end position="396"/>
    </location>
</feature>
<accession>A0A2A2LYN1</accession>
<dbReference type="Gene3D" id="1.10.1450.10">
    <property type="entry name" value="Tetraspanin"/>
    <property type="match status" value="1"/>
</dbReference>
<protein>
    <submittedName>
        <fullName evidence="7">Uncharacterized protein</fullName>
    </submittedName>
</protein>
<dbReference type="PANTHER" id="PTHR19282">
    <property type="entry name" value="TETRASPANIN"/>
    <property type="match status" value="1"/>
</dbReference>
<feature type="transmembrane region" description="Helical" evidence="6">
    <location>
        <begin position="71"/>
        <end position="99"/>
    </location>
</feature>
<organism evidence="7 8">
    <name type="scientific">Diploscapter pachys</name>
    <dbReference type="NCBI Taxonomy" id="2018661"/>
    <lineage>
        <taxon>Eukaryota</taxon>
        <taxon>Metazoa</taxon>
        <taxon>Ecdysozoa</taxon>
        <taxon>Nematoda</taxon>
        <taxon>Chromadorea</taxon>
        <taxon>Rhabditida</taxon>
        <taxon>Rhabditina</taxon>
        <taxon>Rhabditomorpha</taxon>
        <taxon>Rhabditoidea</taxon>
        <taxon>Rhabditidae</taxon>
        <taxon>Diploscapter</taxon>
    </lineage>
</organism>
<feature type="transmembrane region" description="Helical" evidence="6">
    <location>
        <begin position="146"/>
        <end position="171"/>
    </location>
</feature>
<dbReference type="EMBL" id="LIAE01006336">
    <property type="protein sequence ID" value="PAV91097.1"/>
    <property type="molecule type" value="Genomic_DNA"/>
</dbReference>
<dbReference type="PANTHER" id="PTHR19282:SF502">
    <property type="entry name" value="TETRASPANIN-14"/>
    <property type="match status" value="1"/>
</dbReference>
<dbReference type="InterPro" id="IPR008952">
    <property type="entry name" value="Tetraspanin_EC2_sf"/>
</dbReference>
<evidence type="ECO:0000256" key="6">
    <source>
        <dbReference type="SAM" id="Phobius"/>
    </source>
</evidence>
<dbReference type="PRINTS" id="PR00259">
    <property type="entry name" value="TMFOUR"/>
</dbReference>
<keyword evidence="3 6" id="KW-1133">Transmembrane helix</keyword>
<sequence>MSDVGAFGFGVGWRVGGKSGKSGTGRVGVDRVGRGGGDAERMGLMQQPQQEARITNRAKKKFKPRQEISTCLKYTVFSFNFIVFLIGVAILALGVYLFVKDFREVKLVDVILNPAIFLSVLGITICIISMLGSLGALRDNIFLLKSFALCVFLCYILVVVATFLLFILFYADTSEGISAYSLLIYAIKNYHTNRNLADIVDSMQENLQCCGVSSARDWNLSYTFNCTATNPQPEKCGVPYSCCKKSVISEAAGSSNPLLPAMRSLECWQGALTKRPEDLERDVYTRGCLQPLKSVFESHAVHIGAAVALIIVPVCLSVCLTNILAKQIDHQHYLLEREARRNERRQKKERHQRKRDRSDMRAAEEGQATNPIIKPPPAQAQWPKPPPPDIPVPPLPNAQKAQPVPGKVRTQSASPTRVLPRQSSTESAPKQRRKRSAGPPPLVPVQTHPNPPRPTHPPVSSPQQMVGSAHARTQQWVLQQSDLVQKQQQQQQQMQQQNKTNQAHDKQQQSSKPDTANKKEKS</sequence>
<feature type="region of interest" description="Disordered" evidence="5">
    <location>
        <begin position="19"/>
        <end position="40"/>
    </location>
</feature>
<evidence type="ECO:0000313" key="7">
    <source>
        <dbReference type="EMBL" id="PAV91097.1"/>
    </source>
</evidence>
<dbReference type="Proteomes" id="UP000218231">
    <property type="component" value="Unassembled WGS sequence"/>
</dbReference>
<proteinExistence type="predicted"/>
<gene>
    <name evidence="7" type="ORF">WR25_02800</name>
</gene>
<dbReference type="GO" id="GO:0005886">
    <property type="term" value="C:plasma membrane"/>
    <property type="evidence" value="ECO:0007669"/>
    <property type="project" value="TreeGrafter"/>
</dbReference>
<feature type="compositionally biased region" description="Low complexity" evidence="5">
    <location>
        <begin position="479"/>
        <end position="497"/>
    </location>
</feature>
<evidence type="ECO:0000256" key="1">
    <source>
        <dbReference type="ARBA" id="ARBA00004141"/>
    </source>
</evidence>